<keyword evidence="13" id="KW-1185">Reference proteome</keyword>
<dbReference type="Gene3D" id="3.30.160.60">
    <property type="entry name" value="Classic Zinc Finger"/>
    <property type="match status" value="2"/>
</dbReference>
<evidence type="ECO:0000256" key="6">
    <source>
        <dbReference type="ARBA" id="ARBA00023242"/>
    </source>
</evidence>
<evidence type="ECO:0000313" key="12">
    <source>
        <dbReference type="EnsemblMetazoa" id="XP_029343625.1"/>
    </source>
</evidence>
<feature type="binding site" evidence="8">
    <location>
        <position position="70"/>
    </location>
    <ligand>
        <name>Zn(2+)</name>
        <dbReference type="ChEBI" id="CHEBI:29105"/>
    </ligand>
</feature>
<dbReference type="InterPro" id="IPR012934">
    <property type="entry name" value="Znf_AD"/>
</dbReference>
<dbReference type="InterPro" id="IPR036236">
    <property type="entry name" value="Znf_C2H2_sf"/>
</dbReference>
<organism evidence="12 13">
    <name type="scientific">Acyrthosiphon pisum</name>
    <name type="common">Pea aphid</name>
    <dbReference type="NCBI Taxonomy" id="7029"/>
    <lineage>
        <taxon>Eukaryota</taxon>
        <taxon>Metazoa</taxon>
        <taxon>Ecdysozoa</taxon>
        <taxon>Arthropoda</taxon>
        <taxon>Hexapoda</taxon>
        <taxon>Insecta</taxon>
        <taxon>Pterygota</taxon>
        <taxon>Neoptera</taxon>
        <taxon>Paraneoptera</taxon>
        <taxon>Hemiptera</taxon>
        <taxon>Sternorrhyncha</taxon>
        <taxon>Aphidomorpha</taxon>
        <taxon>Aphidoidea</taxon>
        <taxon>Aphididae</taxon>
        <taxon>Macrosiphini</taxon>
        <taxon>Acyrthosiphon</taxon>
    </lineage>
</organism>
<dbReference type="PROSITE" id="PS51915">
    <property type="entry name" value="ZAD"/>
    <property type="match status" value="1"/>
</dbReference>
<dbReference type="EnsemblMetazoa" id="XM_029487765.1">
    <property type="protein sequence ID" value="XP_029343625.1"/>
    <property type="gene ID" value="LOC100161941"/>
</dbReference>
<dbReference type="GeneID" id="100161941"/>
<feature type="region of interest" description="Disordered" evidence="9">
    <location>
        <begin position="106"/>
        <end position="137"/>
    </location>
</feature>
<feature type="domain" description="C2H2-type" evidence="10">
    <location>
        <begin position="313"/>
        <end position="341"/>
    </location>
</feature>
<comment type="subcellular location">
    <subcellularLocation>
        <location evidence="1">Nucleus</location>
    </subcellularLocation>
</comment>
<feature type="compositionally biased region" description="Polar residues" evidence="9">
    <location>
        <begin position="106"/>
        <end position="116"/>
    </location>
</feature>
<keyword evidence="2 8" id="KW-0479">Metal-binding</keyword>
<proteinExistence type="predicted"/>
<feature type="binding site" evidence="8">
    <location>
        <position position="16"/>
    </location>
    <ligand>
        <name>Zn(2+)</name>
        <dbReference type="ChEBI" id="CHEBI:29105"/>
    </ligand>
</feature>
<dbReference type="Gene3D" id="3.40.1800.20">
    <property type="match status" value="1"/>
</dbReference>
<dbReference type="SMART" id="SM00355">
    <property type="entry name" value="ZnF_C2H2"/>
    <property type="match status" value="9"/>
</dbReference>
<evidence type="ECO:0000259" key="10">
    <source>
        <dbReference type="PROSITE" id="PS50157"/>
    </source>
</evidence>
<dbReference type="Proteomes" id="UP000007819">
    <property type="component" value="Chromosome A1"/>
</dbReference>
<reference evidence="13" key="1">
    <citation type="submission" date="2010-06" db="EMBL/GenBank/DDBJ databases">
        <authorList>
            <person name="Jiang H."/>
            <person name="Abraham K."/>
            <person name="Ali S."/>
            <person name="Alsbrooks S.L."/>
            <person name="Anim B.N."/>
            <person name="Anosike U.S."/>
            <person name="Attaway T."/>
            <person name="Bandaranaike D.P."/>
            <person name="Battles P.K."/>
            <person name="Bell S.N."/>
            <person name="Bell A.V."/>
            <person name="Beltran B."/>
            <person name="Bickham C."/>
            <person name="Bustamante Y."/>
            <person name="Caleb T."/>
            <person name="Canada A."/>
            <person name="Cardenas V."/>
            <person name="Carter K."/>
            <person name="Chacko J."/>
            <person name="Chandrabose M.N."/>
            <person name="Chavez D."/>
            <person name="Chavez A."/>
            <person name="Chen L."/>
            <person name="Chu H.-S."/>
            <person name="Claassen K.J."/>
            <person name="Cockrell R."/>
            <person name="Collins M."/>
            <person name="Cooper J.A."/>
            <person name="Cree A."/>
            <person name="Curry S.M."/>
            <person name="Da Y."/>
            <person name="Dao M.D."/>
            <person name="Das B."/>
            <person name="Davila M.-L."/>
            <person name="Davy-Carroll L."/>
            <person name="Denson S."/>
            <person name="Dinh H."/>
            <person name="Ebong V.E."/>
            <person name="Edwards J.R."/>
            <person name="Egan A."/>
            <person name="El-Daye J."/>
            <person name="Escobedo L."/>
            <person name="Fernandez S."/>
            <person name="Fernando P.R."/>
            <person name="Flagg N."/>
            <person name="Forbes L.D."/>
            <person name="Fowler R.G."/>
            <person name="Fu Q."/>
            <person name="Gabisi R.A."/>
            <person name="Ganer J."/>
            <person name="Garbino Pronczuk A."/>
            <person name="Garcia R.M."/>
            <person name="Garner T."/>
            <person name="Garrett T.E."/>
            <person name="Gonzalez D.A."/>
            <person name="Hamid H."/>
            <person name="Hawkins E.S."/>
            <person name="Hirani K."/>
            <person name="Hogues M.E."/>
            <person name="Hollins B."/>
            <person name="Hsiao C.-H."/>
            <person name="Jabil R."/>
            <person name="James M.L."/>
            <person name="Jhangiani S.N."/>
            <person name="Johnson B."/>
            <person name="Johnson Q."/>
            <person name="Joshi V."/>
            <person name="Kalu J.B."/>
            <person name="Kam C."/>
            <person name="Kashfia A."/>
            <person name="Keebler J."/>
            <person name="Kisamo H."/>
            <person name="Kovar C.L."/>
            <person name="Lago L.A."/>
            <person name="Lai C.-Y."/>
            <person name="Laidlaw J."/>
            <person name="Lara F."/>
            <person name="Le T.-K."/>
            <person name="Lee S.L."/>
            <person name="Legall F.H."/>
            <person name="Lemon S.J."/>
            <person name="Lewis L.R."/>
            <person name="Li B."/>
            <person name="Liu Y."/>
            <person name="Liu Y.-S."/>
            <person name="Lopez J."/>
            <person name="Lozado R.J."/>
            <person name="Lu J."/>
            <person name="Madu R.C."/>
            <person name="Maheshwari M."/>
            <person name="Maheshwari R."/>
            <person name="Malloy K."/>
            <person name="Martinez E."/>
            <person name="Mathew T."/>
            <person name="Mercado I.C."/>
            <person name="Mercado C."/>
            <person name="Meyer B."/>
            <person name="Montgomery K."/>
            <person name="Morgan M.B."/>
            <person name="Munidasa M."/>
            <person name="Nazareth L.V."/>
            <person name="Nelson J."/>
            <person name="Ng B.M."/>
            <person name="Nguyen N.B."/>
            <person name="Nguyen P.Q."/>
            <person name="Nguyen T."/>
            <person name="Obregon M."/>
            <person name="Okwuonu G.O."/>
            <person name="Onwere C.G."/>
            <person name="Orozco G."/>
            <person name="Parra A."/>
            <person name="Patel S."/>
            <person name="Patil S."/>
            <person name="Perez A."/>
            <person name="Perez Y."/>
            <person name="Pham C."/>
            <person name="Primus E.L."/>
            <person name="Pu L.-L."/>
            <person name="Puazo M."/>
            <person name="Qin X."/>
            <person name="Quiroz J.B."/>
            <person name="Reese J."/>
            <person name="Richards S."/>
            <person name="Rives C.M."/>
            <person name="Robberts R."/>
            <person name="Ruiz S.J."/>
            <person name="Ruiz M.J."/>
            <person name="Santibanez J."/>
            <person name="Schneider B.W."/>
            <person name="Sisson I."/>
            <person name="Smith M."/>
            <person name="Sodergren E."/>
            <person name="Song X.-Z."/>
            <person name="Song B.B."/>
            <person name="Summersgill H."/>
            <person name="Thelus R."/>
            <person name="Thornton R.D."/>
            <person name="Trejos Z.Y."/>
            <person name="Usmani K."/>
            <person name="Vattathil S."/>
            <person name="Villasana D."/>
            <person name="Walker D.L."/>
            <person name="Wang S."/>
            <person name="Wang K."/>
            <person name="White C.S."/>
            <person name="Williams A.C."/>
            <person name="Williamson J."/>
            <person name="Wilson K."/>
            <person name="Woghiren I.O."/>
            <person name="Woodworth J.R."/>
            <person name="Worley K.C."/>
            <person name="Wright R.A."/>
            <person name="Wu W."/>
            <person name="Young L."/>
            <person name="Zhang L."/>
            <person name="Zhang J."/>
            <person name="Zhu Y."/>
            <person name="Muzny D.M."/>
            <person name="Weinstock G."/>
            <person name="Gibbs R.A."/>
        </authorList>
    </citation>
    <scope>NUCLEOTIDE SEQUENCE [LARGE SCALE GENOMIC DNA]</scope>
    <source>
        <strain evidence="13">LSR1</strain>
    </source>
</reference>
<keyword evidence="6" id="KW-0539">Nucleus</keyword>
<name>A0A8R2JPV1_ACYPI</name>
<dbReference type="Pfam" id="PF07776">
    <property type="entry name" value="zf-AD"/>
    <property type="match status" value="1"/>
</dbReference>
<dbReference type="GO" id="GO:0008270">
    <property type="term" value="F:zinc ion binding"/>
    <property type="evidence" value="ECO:0007669"/>
    <property type="project" value="UniProtKB-UniRule"/>
</dbReference>
<dbReference type="SUPFAM" id="SSF57716">
    <property type="entry name" value="Glucocorticoid receptor-like (DNA-binding domain)"/>
    <property type="match status" value="1"/>
</dbReference>
<dbReference type="PROSITE" id="PS50157">
    <property type="entry name" value="ZINC_FINGER_C2H2_2"/>
    <property type="match status" value="3"/>
</dbReference>
<evidence type="ECO:0000256" key="5">
    <source>
        <dbReference type="ARBA" id="ARBA00022833"/>
    </source>
</evidence>
<protein>
    <submittedName>
        <fullName evidence="12">Uncharacterized protein</fullName>
    </submittedName>
</protein>
<feature type="binding site" evidence="8">
    <location>
        <position position="67"/>
    </location>
    <ligand>
        <name>Zn(2+)</name>
        <dbReference type="ChEBI" id="CHEBI:29105"/>
    </ligand>
</feature>
<dbReference type="SMART" id="SM00868">
    <property type="entry name" value="zf-AD"/>
    <property type="match status" value="1"/>
</dbReference>
<evidence type="ECO:0000256" key="2">
    <source>
        <dbReference type="ARBA" id="ARBA00022723"/>
    </source>
</evidence>
<keyword evidence="3" id="KW-0677">Repeat</keyword>
<evidence type="ECO:0000256" key="9">
    <source>
        <dbReference type="SAM" id="MobiDB-lite"/>
    </source>
</evidence>
<dbReference type="PANTHER" id="PTHR24376">
    <property type="entry name" value="ZINC FINGER PROTEIN"/>
    <property type="match status" value="1"/>
</dbReference>
<dbReference type="PROSITE" id="PS00028">
    <property type="entry name" value="ZINC_FINGER_C2H2_1"/>
    <property type="match status" value="5"/>
</dbReference>
<dbReference type="OrthoDB" id="7430321at2759"/>
<evidence type="ECO:0000256" key="7">
    <source>
        <dbReference type="PROSITE-ProRule" id="PRU00042"/>
    </source>
</evidence>
<feature type="domain" description="C2H2-type" evidence="10">
    <location>
        <begin position="486"/>
        <end position="514"/>
    </location>
</feature>
<evidence type="ECO:0000256" key="3">
    <source>
        <dbReference type="ARBA" id="ARBA00022737"/>
    </source>
</evidence>
<dbReference type="GO" id="GO:0005634">
    <property type="term" value="C:nucleus"/>
    <property type="evidence" value="ECO:0007669"/>
    <property type="project" value="UniProtKB-SubCell"/>
</dbReference>
<dbReference type="KEGG" id="api:100161941"/>
<evidence type="ECO:0000256" key="1">
    <source>
        <dbReference type="ARBA" id="ARBA00004123"/>
    </source>
</evidence>
<dbReference type="EnsemblMetazoa" id="XM_029487763.1">
    <property type="protein sequence ID" value="XP_029343623.1"/>
    <property type="gene ID" value="LOC100161941"/>
</dbReference>
<evidence type="ECO:0000256" key="8">
    <source>
        <dbReference type="PROSITE-ProRule" id="PRU01263"/>
    </source>
</evidence>
<sequence length="1094" mass="124458">MSNNQMHLHSENFDLCRLCLLEPESNRHVKFIHIFTPSNGEINMNQQLIDLLGIKVEKDDIKPKMICEKCHSLLVDFIELKKKAAESQIVINYIATKKFGGVTIPGTSNASYSTPDSKNKEVATKKKSSSLTNSRSISKNLNENNYNINGCSTSSSINSNNIQGDSSRSFITNHSKSAYVDSESDDEDPSCSVVKDPVEIVDLLSSDNEETCKSNFKNESINEAEKLYYCSICQKKNILNHDCSQHNKSFFTCLVPNCNILSRSKKDFTPHYRRHIGLSSTAVMCRRCYQEIKKTDRDASGHYHIRCRTVNLFKCYACSVVFNSMEEFAYHKLKSHNGRLMNSFGNYLCFHCEKSAPDLTTIIEHTKHCLEIQAKNIIEYGMKLKEPTENETELLPVNKSPLKNVLERKRGNVKKIPRSSTHILFTCLKPSCNLIFQNFNVFKFHHREHFELGNSLMCWQCCVPFSTLNNLRGHQVKGNCRIPGMFKCYECSEQFDDLQSLSIHKFTLHDGDLISNKKNNKNLICAYCHKGILIHNFKSHLIACQYNNVETNSTIKPKSKTTYTKKYKGPYKCIICNKVCLTAAALSSHVKIHNPSPPKKIAKKRMSNTSLKTDYLGLGNLNSPNLKAEYLEVVNTCKQEPEETNQNSTSHFDEEIESIIEMATADENNEIDAEMTTLSDHYLSNETTESVNHDTYTIKCTNCPRKFKSNSGLARHWQFCDQQNTLKSKPQRYYCTKCKKYFTRLTFFQHWRLYHGKRLPYHKYRRYSCKQCPFKFMYQIALIMHIEHEHGVKDNTVAVTSNVTPTNYVEMLPIISETTSLANNISETTSNANNIPETTSMASNIHETTSKVINIPASTSLANNILETTSMDSNIPETTSMTNNISETTSLANNIFETTSMANNIPETTSMANNIPETTSMANNIPETIMENNKEHNGHIKQKANENTLSQWPDNKIKENITEHNTNEENIEIIDITNNNDDGENETDVYTAQSINQIIDHLNDSETIDLLYDEDTMVVEHAYSMNVSESTNNYIDKTITEIDKNETSISSVVEEEKTNCLGGELVALNDTENVNRVNENKINNSVKALPSSNE</sequence>
<evidence type="ECO:0000259" key="11">
    <source>
        <dbReference type="PROSITE" id="PS51915"/>
    </source>
</evidence>
<dbReference type="InterPro" id="IPR013087">
    <property type="entry name" value="Znf_C2H2_type"/>
</dbReference>
<reference evidence="12" key="2">
    <citation type="submission" date="2022-06" db="UniProtKB">
        <authorList>
            <consortium name="EnsemblMetazoa"/>
        </authorList>
    </citation>
    <scope>IDENTIFICATION</scope>
</reference>
<dbReference type="SUPFAM" id="SSF57667">
    <property type="entry name" value="beta-beta-alpha zinc fingers"/>
    <property type="match status" value="1"/>
</dbReference>
<keyword evidence="5 8" id="KW-0862">Zinc</keyword>
<feature type="domain" description="C2H2-type" evidence="10">
    <location>
        <begin position="571"/>
        <end position="598"/>
    </location>
</feature>
<dbReference type="EnsemblMetazoa" id="XM_029487764.1">
    <property type="protein sequence ID" value="XP_029343624.1"/>
    <property type="gene ID" value="LOC100161941"/>
</dbReference>
<dbReference type="AlphaFoldDB" id="A0A8R2JPV1"/>
<accession>A0A8R2JPV1</accession>
<feature type="binding site" evidence="8">
    <location>
        <position position="19"/>
    </location>
    <ligand>
        <name>Zn(2+)</name>
        <dbReference type="ChEBI" id="CHEBI:29105"/>
    </ligand>
</feature>
<dbReference type="EnsemblMetazoa" id="XM_001946166.5">
    <property type="protein sequence ID" value="XP_001946201.2"/>
    <property type="gene ID" value="LOC100161941"/>
</dbReference>
<dbReference type="RefSeq" id="XP_001946201.2">
    <property type="nucleotide sequence ID" value="XM_001946166.4"/>
</dbReference>
<evidence type="ECO:0000313" key="13">
    <source>
        <dbReference type="Proteomes" id="UP000007819"/>
    </source>
</evidence>
<feature type="domain" description="ZAD" evidence="11">
    <location>
        <begin position="14"/>
        <end position="94"/>
    </location>
</feature>
<keyword evidence="4 7" id="KW-0863">Zinc-finger</keyword>
<dbReference type="PANTHER" id="PTHR24376:SF235">
    <property type="entry name" value="C2H2-TYPE DOMAIN-CONTAINING PROTEIN"/>
    <property type="match status" value="1"/>
</dbReference>
<evidence type="ECO:0000256" key="4">
    <source>
        <dbReference type="ARBA" id="ARBA00022771"/>
    </source>
</evidence>